<dbReference type="Pfam" id="PF04325">
    <property type="entry name" value="DUF465"/>
    <property type="match status" value="1"/>
</dbReference>
<evidence type="ECO:0000313" key="2">
    <source>
        <dbReference type="EMBL" id="WZK90994.1"/>
    </source>
</evidence>
<dbReference type="InterPro" id="IPR038444">
    <property type="entry name" value="DUF465_sf"/>
</dbReference>
<evidence type="ECO:0000313" key="3">
    <source>
        <dbReference type="Proteomes" id="UP001623232"/>
    </source>
</evidence>
<keyword evidence="1" id="KW-0175">Coiled coil</keyword>
<dbReference type="InterPro" id="IPR007420">
    <property type="entry name" value="DUF465"/>
</dbReference>
<keyword evidence="3" id="KW-1185">Reference proteome</keyword>
<evidence type="ECO:0000256" key="1">
    <source>
        <dbReference type="SAM" id="Coils"/>
    </source>
</evidence>
<accession>A0ABZ2XY14</accession>
<protein>
    <submittedName>
        <fullName evidence="2">DUF465 domain-containing protein</fullName>
    </submittedName>
</protein>
<proteinExistence type="predicted"/>
<dbReference type="RefSeq" id="WP_406650383.1">
    <property type="nucleotide sequence ID" value="NZ_CP123584.1"/>
</dbReference>
<dbReference type="Gene3D" id="6.10.280.50">
    <property type="match status" value="1"/>
</dbReference>
<gene>
    <name evidence="2" type="ORF">QEZ52_08310</name>
</gene>
<sequence>MNAPSELSMKNDDVLHVELEVFRQQHRDLDDAIHALEERGTGDQLTIRRLKKQKLLLKDKISLIEDRLTPDIIA</sequence>
<organism evidence="2 3">
    <name type="scientific">Aliisedimentitalea scapharcae</name>
    <dbReference type="NCBI Taxonomy" id="1524259"/>
    <lineage>
        <taxon>Bacteria</taxon>
        <taxon>Pseudomonadati</taxon>
        <taxon>Pseudomonadota</taxon>
        <taxon>Alphaproteobacteria</taxon>
        <taxon>Rhodobacterales</taxon>
        <taxon>Roseobacteraceae</taxon>
        <taxon>Aliisedimentitalea</taxon>
    </lineage>
</organism>
<name>A0ABZ2XY14_9RHOB</name>
<dbReference type="Proteomes" id="UP001623232">
    <property type="component" value="Chromosome"/>
</dbReference>
<reference evidence="2 3" key="1">
    <citation type="submission" date="2023-04" db="EMBL/GenBank/DDBJ databases">
        <title>Complete genome sequence of Alisedimentitalea scapharcae.</title>
        <authorList>
            <person name="Rong J.-C."/>
            <person name="Yi M.-L."/>
            <person name="Zhao Q."/>
        </authorList>
    </citation>
    <scope>NUCLEOTIDE SEQUENCE [LARGE SCALE GENOMIC DNA]</scope>
    <source>
        <strain evidence="2 3">KCTC 42119</strain>
    </source>
</reference>
<feature type="coiled-coil region" evidence="1">
    <location>
        <begin position="19"/>
        <end position="67"/>
    </location>
</feature>
<dbReference type="EMBL" id="CP123584">
    <property type="protein sequence ID" value="WZK90994.1"/>
    <property type="molecule type" value="Genomic_DNA"/>
</dbReference>